<gene>
    <name evidence="2" type="ORF">J437_LFUL016371</name>
</gene>
<keyword evidence="3" id="KW-1185">Reference proteome</keyword>
<evidence type="ECO:0000256" key="1">
    <source>
        <dbReference type="SAM" id="MobiDB-lite"/>
    </source>
</evidence>
<protein>
    <submittedName>
        <fullName evidence="2">Uncharacterized protein</fullName>
    </submittedName>
</protein>
<feature type="region of interest" description="Disordered" evidence="1">
    <location>
        <begin position="160"/>
        <end position="183"/>
    </location>
</feature>
<evidence type="ECO:0000313" key="3">
    <source>
        <dbReference type="Proteomes" id="UP000792457"/>
    </source>
</evidence>
<evidence type="ECO:0000313" key="2">
    <source>
        <dbReference type="EMBL" id="KAG8236006.1"/>
    </source>
</evidence>
<proteinExistence type="predicted"/>
<reference evidence="2" key="2">
    <citation type="submission" date="2017-10" db="EMBL/GenBank/DDBJ databases">
        <title>Ladona fulva Genome sequencing and assembly.</title>
        <authorList>
            <person name="Murali S."/>
            <person name="Richards S."/>
            <person name="Bandaranaike D."/>
            <person name="Bellair M."/>
            <person name="Blankenburg K."/>
            <person name="Chao H."/>
            <person name="Dinh H."/>
            <person name="Doddapaneni H."/>
            <person name="Dugan-Rocha S."/>
            <person name="Elkadiri S."/>
            <person name="Gnanaolivu R."/>
            <person name="Hernandez B."/>
            <person name="Skinner E."/>
            <person name="Javaid M."/>
            <person name="Lee S."/>
            <person name="Li M."/>
            <person name="Ming W."/>
            <person name="Munidasa M."/>
            <person name="Muniz J."/>
            <person name="Nguyen L."/>
            <person name="Hughes D."/>
            <person name="Osuji N."/>
            <person name="Pu L.-L."/>
            <person name="Puazo M."/>
            <person name="Qu C."/>
            <person name="Quiroz J."/>
            <person name="Raj R."/>
            <person name="Weissenberger G."/>
            <person name="Xin Y."/>
            <person name="Zou X."/>
            <person name="Han Y."/>
            <person name="Worley K."/>
            <person name="Muzny D."/>
            <person name="Gibbs R."/>
        </authorList>
    </citation>
    <scope>NUCLEOTIDE SEQUENCE</scope>
    <source>
        <strain evidence="2">Sampled in the wild</strain>
    </source>
</reference>
<dbReference type="EMBL" id="KZ308977">
    <property type="protein sequence ID" value="KAG8236006.1"/>
    <property type="molecule type" value="Genomic_DNA"/>
</dbReference>
<dbReference type="AlphaFoldDB" id="A0A8K0KLF9"/>
<dbReference type="OrthoDB" id="71307at2759"/>
<dbReference type="Proteomes" id="UP000792457">
    <property type="component" value="Unassembled WGS sequence"/>
</dbReference>
<name>A0A8K0KLF9_LADFU</name>
<organism evidence="2 3">
    <name type="scientific">Ladona fulva</name>
    <name type="common">Scarce chaser dragonfly</name>
    <name type="synonym">Libellula fulva</name>
    <dbReference type="NCBI Taxonomy" id="123851"/>
    <lineage>
        <taxon>Eukaryota</taxon>
        <taxon>Metazoa</taxon>
        <taxon>Ecdysozoa</taxon>
        <taxon>Arthropoda</taxon>
        <taxon>Hexapoda</taxon>
        <taxon>Insecta</taxon>
        <taxon>Pterygota</taxon>
        <taxon>Palaeoptera</taxon>
        <taxon>Odonata</taxon>
        <taxon>Epiprocta</taxon>
        <taxon>Anisoptera</taxon>
        <taxon>Libelluloidea</taxon>
        <taxon>Libellulidae</taxon>
        <taxon>Ladona</taxon>
    </lineage>
</organism>
<sequence length="232" mass="25658">MLFYVGVFFYNLRELPALSRSYAALLCILQASNRGTMQRLSTCILGGDKESKMGCLESAWEYVQRRGHGKLCRGVKKGVHKLCKIVETMSYTENVAQFLESLDSFYERVPQEDLNMLVGNIVERVVGGSGESSPIRPSSPNGSPSRAVAALAARFNSSLETSPASSCSSPSPRSAASDTEDEEEEFIDTIELNLLYIAHSNNSALILYVPKGTHGQRKTILQHLIYCICWHQ</sequence>
<accession>A0A8K0KLF9</accession>
<reference evidence="2" key="1">
    <citation type="submission" date="2013-04" db="EMBL/GenBank/DDBJ databases">
        <authorList>
            <person name="Qu J."/>
            <person name="Murali S.C."/>
            <person name="Bandaranaike D."/>
            <person name="Bellair M."/>
            <person name="Blankenburg K."/>
            <person name="Chao H."/>
            <person name="Dinh H."/>
            <person name="Doddapaneni H."/>
            <person name="Downs B."/>
            <person name="Dugan-Rocha S."/>
            <person name="Elkadiri S."/>
            <person name="Gnanaolivu R.D."/>
            <person name="Hernandez B."/>
            <person name="Javaid M."/>
            <person name="Jayaseelan J.C."/>
            <person name="Lee S."/>
            <person name="Li M."/>
            <person name="Ming W."/>
            <person name="Munidasa M."/>
            <person name="Muniz J."/>
            <person name="Nguyen L."/>
            <person name="Ongeri F."/>
            <person name="Osuji N."/>
            <person name="Pu L.-L."/>
            <person name="Puazo M."/>
            <person name="Qu C."/>
            <person name="Quiroz J."/>
            <person name="Raj R."/>
            <person name="Weissenberger G."/>
            <person name="Xin Y."/>
            <person name="Zou X."/>
            <person name="Han Y."/>
            <person name="Richards S."/>
            <person name="Worley K."/>
            <person name="Muzny D."/>
            <person name="Gibbs R."/>
        </authorList>
    </citation>
    <scope>NUCLEOTIDE SEQUENCE</scope>
    <source>
        <strain evidence="2">Sampled in the wild</strain>
    </source>
</reference>
<comment type="caution">
    <text evidence="2">The sequence shown here is derived from an EMBL/GenBank/DDBJ whole genome shotgun (WGS) entry which is preliminary data.</text>
</comment>
<feature type="compositionally biased region" description="Low complexity" evidence="1">
    <location>
        <begin position="160"/>
        <end position="177"/>
    </location>
</feature>